<dbReference type="RefSeq" id="WP_206658011.1">
    <property type="nucleotide sequence ID" value="NZ_CP071182.1"/>
</dbReference>
<feature type="transmembrane region" description="Helical" evidence="1">
    <location>
        <begin position="75"/>
        <end position="105"/>
    </location>
</feature>
<reference evidence="2 3" key="1">
    <citation type="submission" date="2021-02" db="EMBL/GenBank/DDBJ databases">
        <title>Alicyclobacillus curvatus sp. nov. and Alicyclobacillus mengziensis sp. nov., two acidophilic bacteria isolated from acid mine drainage.</title>
        <authorList>
            <person name="Huang Y."/>
        </authorList>
    </citation>
    <scope>NUCLEOTIDE SEQUENCE [LARGE SCALE GENOMIC DNA]</scope>
    <source>
        <strain evidence="2 3">S30H14</strain>
    </source>
</reference>
<feature type="transmembrane region" description="Helical" evidence="1">
    <location>
        <begin position="43"/>
        <end position="63"/>
    </location>
</feature>
<accession>A0A9X7W1N4</accession>
<evidence type="ECO:0000256" key="1">
    <source>
        <dbReference type="SAM" id="Phobius"/>
    </source>
</evidence>
<keyword evidence="1" id="KW-0812">Transmembrane</keyword>
<sequence>MHWLILQIRDLPWWIPGVAALAIYWLPKIILWPFRRLLWIQILVEEQAQMLAVMALVGFYLVYTLSKTAVPFGEIALFIVACGALGGIAWLCVAGATFILWLIHLPTNSTTMQKRLNHDTGEEVESSAWTWGTTFRVLRGGKNT</sequence>
<proteinExistence type="predicted"/>
<name>A0A9X7W1N4_9BACL</name>
<dbReference type="KEGG" id="afx:JZ786_06910"/>
<gene>
    <name evidence="2" type="ORF">JZ786_06910</name>
</gene>
<dbReference type="Proteomes" id="UP000663505">
    <property type="component" value="Chromosome"/>
</dbReference>
<keyword evidence="1" id="KW-0472">Membrane</keyword>
<keyword evidence="3" id="KW-1185">Reference proteome</keyword>
<protein>
    <submittedName>
        <fullName evidence="2">Uncharacterized protein</fullName>
    </submittedName>
</protein>
<evidence type="ECO:0000313" key="3">
    <source>
        <dbReference type="Proteomes" id="UP000663505"/>
    </source>
</evidence>
<dbReference type="EMBL" id="CP071182">
    <property type="protein sequence ID" value="QSO48689.1"/>
    <property type="molecule type" value="Genomic_DNA"/>
</dbReference>
<evidence type="ECO:0000313" key="2">
    <source>
        <dbReference type="EMBL" id="QSO48689.1"/>
    </source>
</evidence>
<dbReference type="AlphaFoldDB" id="A0A9X7W1N4"/>
<organism evidence="2 3">
    <name type="scientific">Alicyclobacillus mengziensis</name>
    <dbReference type="NCBI Taxonomy" id="2931921"/>
    <lineage>
        <taxon>Bacteria</taxon>
        <taxon>Bacillati</taxon>
        <taxon>Bacillota</taxon>
        <taxon>Bacilli</taxon>
        <taxon>Bacillales</taxon>
        <taxon>Alicyclobacillaceae</taxon>
        <taxon>Alicyclobacillus</taxon>
    </lineage>
</organism>
<keyword evidence="1" id="KW-1133">Transmembrane helix</keyword>
<feature type="transmembrane region" description="Helical" evidence="1">
    <location>
        <begin position="12"/>
        <end position="31"/>
    </location>
</feature>